<sequence length="383" mass="43406">MPTTRLKRIETKRKYLAIILLSLLLILIVGFYFLIIRLARFYNKIHTQPQTVVQEKPKTTYNVIFLGYGGGQHQGAFLTDTMMVAHVDFEKKKAVLISLPRDIWVKIPTKESPFYSKINAVYQMGLFPENYPDLDTNYLSSNDNPSGIVKKVVGDVTGLKIDYFLAVDFQGFVNAIDILRGIDINVENSFVDKEYPIEGKEDDLCGKNEEDLPELEKIATESAVLAFPCRYETVTFSKGETHMDGQTALKFARSRHSSEEGGDFKRAQRQQQVLEAIKNKVLSINFIPKIVPFLDDLDDHIITDVKADKFLLESPNANQYNVTTYVIKDELLSYDRSDDGQFIVIPRIGINKWKEVNSTIDNIIKGVTPTPSGRPASKPTIKL</sequence>
<dbReference type="InterPro" id="IPR004474">
    <property type="entry name" value="LytR_CpsA_psr"/>
</dbReference>
<reference evidence="4 5" key="1">
    <citation type="journal article" date="2016" name="Nat. Commun.">
        <title>Thousands of microbial genomes shed light on interconnected biogeochemical processes in an aquifer system.</title>
        <authorList>
            <person name="Anantharaman K."/>
            <person name="Brown C.T."/>
            <person name="Hug L.A."/>
            <person name="Sharon I."/>
            <person name="Castelle C.J."/>
            <person name="Probst A.J."/>
            <person name="Thomas B.C."/>
            <person name="Singh A."/>
            <person name="Wilkins M.J."/>
            <person name="Karaoz U."/>
            <person name="Brodie E.L."/>
            <person name="Williams K.H."/>
            <person name="Hubbard S.S."/>
            <person name="Banfield J.F."/>
        </authorList>
    </citation>
    <scope>NUCLEOTIDE SEQUENCE [LARGE SCALE GENOMIC DNA]</scope>
</reference>
<feature type="transmembrane region" description="Helical" evidence="2">
    <location>
        <begin position="15"/>
        <end position="35"/>
    </location>
</feature>
<dbReference type="PANTHER" id="PTHR33392">
    <property type="entry name" value="POLYISOPRENYL-TEICHOIC ACID--PEPTIDOGLYCAN TEICHOIC ACID TRANSFERASE TAGU"/>
    <property type="match status" value="1"/>
</dbReference>
<dbReference type="Pfam" id="PF03816">
    <property type="entry name" value="LytR_cpsA_psr"/>
    <property type="match status" value="1"/>
</dbReference>
<keyword evidence="2" id="KW-1133">Transmembrane helix</keyword>
<dbReference type="InterPro" id="IPR050922">
    <property type="entry name" value="LytR/CpsA/Psr_CW_biosynth"/>
</dbReference>
<organism evidence="4 5">
    <name type="scientific">Candidatus Roizmanbacteria bacterium RIFCSPLOWO2_01_FULL_38_12</name>
    <dbReference type="NCBI Taxonomy" id="1802061"/>
    <lineage>
        <taxon>Bacteria</taxon>
        <taxon>Candidatus Roizmaniibacteriota</taxon>
    </lineage>
</organism>
<dbReference type="EMBL" id="MGAL01000032">
    <property type="protein sequence ID" value="OGK47403.1"/>
    <property type="molecule type" value="Genomic_DNA"/>
</dbReference>
<dbReference type="Gene3D" id="3.40.630.190">
    <property type="entry name" value="LCP protein"/>
    <property type="match status" value="1"/>
</dbReference>
<evidence type="ECO:0000313" key="4">
    <source>
        <dbReference type="EMBL" id="OGK47403.1"/>
    </source>
</evidence>
<comment type="similarity">
    <text evidence="1">Belongs to the LytR/CpsA/Psr (LCP) family.</text>
</comment>
<protein>
    <recommendedName>
        <fullName evidence="3">Cell envelope-related transcriptional attenuator domain-containing protein</fullName>
    </recommendedName>
</protein>
<proteinExistence type="inferred from homology"/>
<dbReference type="STRING" id="1802061.A3A93_00825"/>
<evidence type="ECO:0000259" key="3">
    <source>
        <dbReference type="Pfam" id="PF03816"/>
    </source>
</evidence>
<keyword evidence="2" id="KW-0472">Membrane</keyword>
<evidence type="ECO:0000313" key="5">
    <source>
        <dbReference type="Proteomes" id="UP000177141"/>
    </source>
</evidence>
<dbReference type="Proteomes" id="UP000177141">
    <property type="component" value="Unassembled WGS sequence"/>
</dbReference>
<name>A0A1F7IVQ8_9BACT</name>
<keyword evidence="2" id="KW-0812">Transmembrane</keyword>
<evidence type="ECO:0000256" key="2">
    <source>
        <dbReference type="SAM" id="Phobius"/>
    </source>
</evidence>
<gene>
    <name evidence="4" type="ORF">A3A93_00825</name>
</gene>
<accession>A0A1F7IVQ8</accession>
<evidence type="ECO:0000256" key="1">
    <source>
        <dbReference type="ARBA" id="ARBA00006068"/>
    </source>
</evidence>
<comment type="caution">
    <text evidence="4">The sequence shown here is derived from an EMBL/GenBank/DDBJ whole genome shotgun (WGS) entry which is preliminary data.</text>
</comment>
<dbReference type="AlphaFoldDB" id="A0A1F7IVQ8"/>
<feature type="domain" description="Cell envelope-related transcriptional attenuator" evidence="3">
    <location>
        <begin position="79"/>
        <end position="282"/>
    </location>
</feature>
<dbReference type="PANTHER" id="PTHR33392:SF6">
    <property type="entry name" value="POLYISOPRENYL-TEICHOIC ACID--PEPTIDOGLYCAN TEICHOIC ACID TRANSFERASE TAGU"/>
    <property type="match status" value="1"/>
</dbReference>